<proteinExistence type="predicted"/>
<accession>A0ABU3T1T2</accession>
<reference evidence="1 2" key="1">
    <citation type="submission" date="2023-10" db="EMBL/GenBank/DDBJ databases">
        <title>Glaciecola aquimarina strain GGW-M5 nov., isolated from a coastal seawater.</title>
        <authorList>
            <person name="Bayburt H."/>
            <person name="Kim J.M."/>
            <person name="Choi B.J."/>
            <person name="Jeon C.O."/>
        </authorList>
    </citation>
    <scope>NUCLEOTIDE SEQUENCE [LARGE SCALE GENOMIC DNA]</scope>
    <source>
        <strain evidence="1 2">KCTC 32108</strain>
    </source>
</reference>
<sequence>MKKKTRKTFSPEFRLETAQLVADQQYTQKINKTSMIIHYKATWNSLSAQPWIVHEAHA</sequence>
<evidence type="ECO:0008006" key="3">
    <source>
        <dbReference type="Google" id="ProtNLM"/>
    </source>
</evidence>
<keyword evidence="2" id="KW-1185">Reference proteome</keyword>
<dbReference type="EMBL" id="JAWDIO010000002">
    <property type="protein sequence ID" value="MDU0356230.1"/>
    <property type="molecule type" value="Genomic_DNA"/>
</dbReference>
<gene>
    <name evidence="1" type="ORF">RS130_22175</name>
</gene>
<evidence type="ECO:0000313" key="1">
    <source>
        <dbReference type="EMBL" id="MDU0356230.1"/>
    </source>
</evidence>
<organism evidence="1 2">
    <name type="scientific">Paraglaciecola aquimarina</name>
    <dbReference type="NCBI Taxonomy" id="1235557"/>
    <lineage>
        <taxon>Bacteria</taxon>
        <taxon>Pseudomonadati</taxon>
        <taxon>Pseudomonadota</taxon>
        <taxon>Gammaproteobacteria</taxon>
        <taxon>Alteromonadales</taxon>
        <taxon>Alteromonadaceae</taxon>
        <taxon>Paraglaciecola</taxon>
    </lineage>
</organism>
<comment type="caution">
    <text evidence="1">The sequence shown here is derived from an EMBL/GenBank/DDBJ whole genome shotgun (WGS) entry which is preliminary data.</text>
</comment>
<protein>
    <recommendedName>
        <fullName evidence="3">Transposase</fullName>
    </recommendedName>
</protein>
<dbReference type="Proteomes" id="UP001247805">
    <property type="component" value="Unassembled WGS sequence"/>
</dbReference>
<evidence type="ECO:0000313" key="2">
    <source>
        <dbReference type="Proteomes" id="UP001247805"/>
    </source>
</evidence>
<dbReference type="RefSeq" id="WP_316027732.1">
    <property type="nucleotide sequence ID" value="NZ_JAWDIO010000002.1"/>
</dbReference>
<name>A0ABU3T1T2_9ALTE</name>